<organism evidence="1 2">
    <name type="scientific">Nocardia cyriacigeorgica</name>
    <dbReference type="NCBI Taxonomy" id="135487"/>
    <lineage>
        <taxon>Bacteria</taxon>
        <taxon>Bacillati</taxon>
        <taxon>Actinomycetota</taxon>
        <taxon>Actinomycetes</taxon>
        <taxon>Mycobacteriales</taxon>
        <taxon>Nocardiaceae</taxon>
        <taxon>Nocardia</taxon>
    </lineage>
</organism>
<protein>
    <submittedName>
        <fullName evidence="1">Uncharacterized protein</fullName>
    </submittedName>
</protein>
<reference evidence="1 2" key="1">
    <citation type="submission" date="2019-02" db="EMBL/GenBank/DDBJ databases">
        <authorList>
            <consortium name="Pathogen Informatics"/>
        </authorList>
    </citation>
    <scope>NUCLEOTIDE SEQUENCE [LARGE SCALE GENOMIC DNA]</scope>
    <source>
        <strain evidence="1 2">3012STDY6756504</strain>
    </source>
</reference>
<sequence>MFGLRGVARIAAIIAITIGVLAGAGFAPAAAEYGGVLAIDEVTFVHSPDAADDSGGTLEVTVTYSCADGEVDSLHVYAYQGTQSPSDTPVGAPHGPGYDYDIICDSVSRRKTVAIDPPWHGTGSGSRHFTNGAQGRVTAELRRGATTIRHATGCFEWNDPTARR</sequence>
<accession>A0A4U8VZP2</accession>
<dbReference type="RefSeq" id="WP_130916743.1">
    <property type="nucleotide sequence ID" value="NZ_JBPAJI010000001.1"/>
</dbReference>
<evidence type="ECO:0000313" key="2">
    <source>
        <dbReference type="Proteomes" id="UP000290439"/>
    </source>
</evidence>
<name>A0A4U8VZP2_9NOCA</name>
<gene>
    <name evidence="1" type="ORF">NCTC10797_01744</name>
</gene>
<proteinExistence type="predicted"/>
<dbReference type="Proteomes" id="UP000290439">
    <property type="component" value="Chromosome"/>
</dbReference>
<dbReference type="AlphaFoldDB" id="A0A4U8VZP2"/>
<evidence type="ECO:0000313" key="1">
    <source>
        <dbReference type="EMBL" id="VFA97979.1"/>
    </source>
</evidence>
<dbReference type="EMBL" id="LR215973">
    <property type="protein sequence ID" value="VFA97979.1"/>
    <property type="molecule type" value="Genomic_DNA"/>
</dbReference>